<dbReference type="EMBL" id="JAJFBX010000027">
    <property type="protein sequence ID" value="MCC2748190.1"/>
    <property type="molecule type" value="Genomic_DNA"/>
</dbReference>
<evidence type="ECO:0000313" key="44">
    <source>
        <dbReference type="Proteomes" id="UP000286341"/>
    </source>
</evidence>
<evidence type="ECO:0000313" key="38">
    <source>
        <dbReference type="Proteomes" id="UP000283765"/>
    </source>
</evidence>
<evidence type="ECO:0000313" key="47">
    <source>
        <dbReference type="Proteomes" id="UP000465607"/>
    </source>
</evidence>
<evidence type="ECO:0000313" key="39">
    <source>
        <dbReference type="Proteomes" id="UP000284296"/>
    </source>
</evidence>
<dbReference type="Proteomes" id="UP000095673">
    <property type="component" value="Unassembled WGS sequence"/>
</dbReference>
<reference evidence="7" key="10">
    <citation type="submission" date="2023-01" db="EMBL/GenBank/DDBJ databases">
        <title>Human gut microbiome strain richness.</title>
        <authorList>
            <person name="Chen-Liaw A."/>
        </authorList>
    </citation>
    <scope>NUCLEOTIDE SEQUENCE</scope>
    <source>
        <strain evidence="7">1001283st1_D2_1001283B150209_150212</strain>
    </source>
</reference>
<evidence type="ECO:0000313" key="43">
    <source>
        <dbReference type="Proteomes" id="UP000286181"/>
    </source>
</evidence>
<dbReference type="GeneID" id="86988200"/>
<sequence>MCSIAIKIPDEVLYDTKMTKDEANAFAKKATALMLYLKNHISIGYCAQIAGMSEEDFIKYLGNNNISIFSFDDEAEFIEEMNNA</sequence>
<evidence type="ECO:0000313" key="30">
    <source>
        <dbReference type="Proteomes" id="UP000245905"/>
    </source>
</evidence>
<dbReference type="EMBL" id="QRXG01000007">
    <property type="protein sequence ID" value="RGT82226.1"/>
    <property type="molecule type" value="Genomic_DNA"/>
</dbReference>
<evidence type="ECO:0000313" key="11">
    <source>
        <dbReference type="EMBL" id="RGM49524.1"/>
    </source>
</evidence>
<dbReference type="Proteomes" id="UP000283765">
    <property type="component" value="Unassembled WGS sequence"/>
</dbReference>
<dbReference type="OrthoDB" id="1716868at2"/>
<dbReference type="Proteomes" id="UP000266698">
    <property type="component" value="Unassembled WGS sequence"/>
</dbReference>
<evidence type="ECO:0000313" key="48">
    <source>
        <dbReference type="Proteomes" id="UP000479563"/>
    </source>
</evidence>
<reference evidence="45 46" key="6">
    <citation type="submission" date="2019-08" db="EMBL/GenBank/DDBJ databases">
        <authorList>
            <person name="Duncan S."/>
            <person name="Walker A."/>
        </authorList>
    </citation>
    <scope>NUCLEOTIDE SEQUENCE [LARGE SCALE GENOMIC DNA]</scope>
    <source>
        <strain evidence="25 45">L2-21</strain>
        <strain evidence="26 46">T3WBe13</strain>
    </source>
</reference>
<dbReference type="Proteomes" id="UP000245905">
    <property type="component" value="Unassembled WGS sequence"/>
</dbReference>
<dbReference type="EMBL" id="CYXM01000016">
    <property type="protein sequence ID" value="CUN24414.1"/>
    <property type="molecule type" value="Genomic_DNA"/>
</dbReference>
<evidence type="ECO:0000313" key="18">
    <source>
        <dbReference type="EMBL" id="RGZ73989.1"/>
    </source>
</evidence>
<evidence type="ECO:0000313" key="10">
    <source>
        <dbReference type="EMBL" id="PWE83886.1"/>
    </source>
</evidence>
<dbReference type="EMBL" id="QSJS01000014">
    <property type="protein sequence ID" value="RHD93080.1"/>
    <property type="molecule type" value="Genomic_DNA"/>
</dbReference>
<dbReference type="EMBL" id="WKQP01000008">
    <property type="protein sequence ID" value="MSC59926.1"/>
    <property type="molecule type" value="Genomic_DNA"/>
</dbReference>
<evidence type="ECO:0000313" key="19">
    <source>
        <dbReference type="EMBL" id="RHA10669.1"/>
    </source>
</evidence>
<reference evidence="47 48" key="5">
    <citation type="journal article" date="2019" name="Nat. Med.">
        <title>A library of human gut bacterial isolates paired with longitudinal multiomics data enables mechanistic microbiome research.</title>
        <authorList>
            <person name="Poyet M."/>
            <person name="Groussin M."/>
            <person name="Gibbons S.M."/>
            <person name="Avila-Pacheco J."/>
            <person name="Jiang X."/>
            <person name="Kearney S.M."/>
            <person name="Perrotta A.R."/>
            <person name="Berdy B."/>
            <person name="Zhao S."/>
            <person name="Lieberman T.D."/>
            <person name="Swanson P.K."/>
            <person name="Smith M."/>
            <person name="Roesemann S."/>
            <person name="Alexander J.E."/>
            <person name="Rich S.A."/>
            <person name="Livny J."/>
            <person name="Vlamakis H."/>
            <person name="Clish C."/>
            <person name="Bullock K."/>
            <person name="Deik A."/>
            <person name="Scott J."/>
            <person name="Pierce K.A."/>
            <person name="Xavier R.J."/>
            <person name="Alm E.J."/>
        </authorList>
    </citation>
    <scope>NUCLEOTIDE SEQUENCE [LARGE SCALE GENOMIC DNA]</scope>
    <source>
        <strain evidence="8 48">BIOML-A11</strain>
        <strain evidence="9 47">BIOML-A5</strain>
    </source>
</reference>
<reference evidence="1" key="3">
    <citation type="submission" date="2015-05" db="EMBL/GenBank/DDBJ databases">
        <authorList>
            <person name="Wang D.B."/>
            <person name="Wang M."/>
        </authorList>
    </citation>
    <scope>NUCLEOTIDE SEQUENCE [LARGE SCALE GENOMIC DNA]</scope>
    <source>
        <strain evidence="1">T1-815</strain>
    </source>
</reference>
<dbReference type="Proteomes" id="UP000260970">
    <property type="component" value="Unassembled WGS sequence"/>
</dbReference>
<dbReference type="EMBL" id="JRFS01000014">
    <property type="protein sequence ID" value="PWE83886.1"/>
    <property type="molecule type" value="Genomic_DNA"/>
</dbReference>
<protein>
    <submittedName>
        <fullName evidence="10">Antitoxin</fullName>
    </submittedName>
    <submittedName>
        <fullName evidence="4">UPF0175 family protein</fullName>
    </submittedName>
    <submittedName>
        <fullName evidence="2">Uncharacterized small protein</fullName>
    </submittedName>
</protein>
<reference evidence="27" key="2">
    <citation type="submission" date="2015-05" db="EMBL/GenBank/DDBJ databases">
        <authorList>
            <consortium name="Pathogen Informatics"/>
        </authorList>
    </citation>
    <scope>NUCLEOTIDE SEQUENCE [LARGE SCALE GENOMIC DNA]</scope>
    <source>
        <strain evidence="3 28">2789STDY5608860</strain>
        <strain evidence="2 29">2789STDY5834968</strain>
        <strain evidence="27">T1-815</strain>
    </source>
</reference>
<dbReference type="EMBL" id="QSTI01000010">
    <property type="protein sequence ID" value="RGM49524.1"/>
    <property type="molecule type" value="Genomic_DNA"/>
</dbReference>
<dbReference type="Proteomes" id="UP000095384">
    <property type="component" value="Unassembled WGS sequence"/>
</dbReference>
<reference evidence="45 46" key="7">
    <citation type="submission" date="2019-09" db="EMBL/GenBank/DDBJ databases">
        <title>Strain-level analysis of Eubacterium rectale using genomes from metagenomes.</title>
        <authorList>
            <person name="Karcher N."/>
            <person name="Segata N."/>
        </authorList>
    </citation>
    <scope>NUCLEOTIDE SEQUENCE [LARGE SCALE GENOMIC DNA]</scope>
    <source>
        <strain evidence="25 45">L2-21</strain>
        <strain evidence="26 46">T3WBe13</strain>
    </source>
</reference>
<evidence type="ECO:0000313" key="37">
    <source>
        <dbReference type="Proteomes" id="UP000283683"/>
    </source>
</evidence>
<dbReference type="Proteomes" id="UP000285209">
    <property type="component" value="Unassembled WGS sequence"/>
</dbReference>
<evidence type="ECO:0000313" key="26">
    <source>
        <dbReference type="EMBL" id="TYL60570.1"/>
    </source>
</evidence>
<evidence type="ECO:0000313" key="32">
    <source>
        <dbReference type="Proteomes" id="UP000260758"/>
    </source>
</evidence>
<reference evidence="4" key="9">
    <citation type="submission" date="2021-10" db="EMBL/GenBank/DDBJ databases">
        <title>Collection of gut derived symbiotic bacterial strains cultured from healthy donors.</title>
        <authorList>
            <person name="Lin H."/>
            <person name="Littmann E."/>
            <person name="Kohout C."/>
            <person name="Pamer E.G."/>
        </authorList>
    </citation>
    <scope>NUCLEOTIDE SEQUENCE</scope>
    <source>
        <strain evidence="5">DFI.7.28A</strain>
        <strain evidence="4">DFI.9.42</strain>
    </source>
</reference>
<dbReference type="EMBL" id="QRXR01000002">
    <property type="protein sequence ID" value="RGU28511.1"/>
    <property type="molecule type" value="Genomic_DNA"/>
</dbReference>
<dbReference type="Proteomes" id="UP000286341">
    <property type="component" value="Unassembled WGS sequence"/>
</dbReference>
<dbReference type="Proteomes" id="UP000283431">
    <property type="component" value="Unassembled WGS sequence"/>
</dbReference>
<evidence type="ECO:0000313" key="28">
    <source>
        <dbReference type="Proteomes" id="UP000095384"/>
    </source>
</evidence>
<dbReference type="EMBL" id="QROF01000003">
    <property type="protein sequence ID" value="RHL06211.1"/>
    <property type="molecule type" value="Genomic_DNA"/>
</dbReference>
<dbReference type="EMBL" id="QSAZ01000004">
    <property type="protein sequence ID" value="RGW88155.1"/>
    <property type="molecule type" value="Genomic_DNA"/>
</dbReference>
<dbReference type="EMBL" id="QRPB01000003">
    <property type="protein sequence ID" value="RHL82042.1"/>
    <property type="molecule type" value="Genomic_DNA"/>
</dbReference>
<evidence type="ECO:0000313" key="4">
    <source>
        <dbReference type="EMBL" id="MCB6937908.1"/>
    </source>
</evidence>
<evidence type="ECO:0000313" key="9">
    <source>
        <dbReference type="EMBL" id="MSD26978.1"/>
    </source>
</evidence>
<keyword evidence="27" id="KW-1185">Reference proteome</keyword>
<evidence type="ECO:0000313" key="40">
    <source>
        <dbReference type="Proteomes" id="UP000284835"/>
    </source>
</evidence>
<dbReference type="Pfam" id="PF03683">
    <property type="entry name" value="UPF0175"/>
    <property type="match status" value="1"/>
</dbReference>
<dbReference type="Proteomes" id="UP000284296">
    <property type="component" value="Unassembled WGS sequence"/>
</dbReference>
<dbReference type="Proteomes" id="UP000479563">
    <property type="component" value="Unassembled WGS sequence"/>
</dbReference>
<evidence type="ECO:0000313" key="1">
    <source>
        <dbReference type="EMBL" id="CRL35098.1"/>
    </source>
</evidence>
<dbReference type="EMBL" id="CVRQ01000014">
    <property type="protein sequence ID" value="CRL35098.1"/>
    <property type="molecule type" value="Genomic_DNA"/>
</dbReference>
<evidence type="ECO:0000313" key="36">
    <source>
        <dbReference type="Proteomes" id="UP000283501"/>
    </source>
</evidence>
<evidence type="ECO:0000313" key="45">
    <source>
        <dbReference type="Proteomes" id="UP000324325"/>
    </source>
</evidence>
<dbReference type="Proteomes" id="UP000324327">
    <property type="component" value="Unassembled WGS sequence"/>
</dbReference>
<dbReference type="Proteomes" id="UP000285865">
    <property type="component" value="Unassembled WGS sequence"/>
</dbReference>
<dbReference type="Proteomes" id="UP001197847">
    <property type="component" value="Unassembled WGS sequence"/>
</dbReference>
<evidence type="ECO:0000313" key="13">
    <source>
        <dbReference type="EMBL" id="RGN24316.1"/>
    </source>
</evidence>
<evidence type="ECO:0000313" key="23">
    <source>
        <dbReference type="EMBL" id="RHL06211.1"/>
    </source>
</evidence>
<dbReference type="Proteomes" id="UP000283683">
    <property type="component" value="Unassembled WGS sequence"/>
</dbReference>
<dbReference type="Proteomes" id="UP001197741">
    <property type="component" value="Unassembled WGS sequence"/>
</dbReference>
<dbReference type="Proteomes" id="UP000284835">
    <property type="component" value="Unassembled WGS sequence"/>
</dbReference>
<evidence type="ECO:0000313" key="25">
    <source>
        <dbReference type="EMBL" id="TYL59746.1"/>
    </source>
</evidence>
<name>A0A0M6WI61_9FIRM</name>
<evidence type="ECO:0000313" key="17">
    <source>
        <dbReference type="EMBL" id="RGZ15014.1"/>
    </source>
</evidence>
<dbReference type="EMBL" id="QSKY01000023">
    <property type="protein sequence ID" value="RHF01388.1"/>
    <property type="molecule type" value="Genomic_DNA"/>
</dbReference>
<dbReference type="EMBL" id="QSUG01000004">
    <property type="protein sequence ID" value="RGN24316.1"/>
    <property type="molecule type" value="Genomic_DNA"/>
</dbReference>
<evidence type="ECO:0000313" key="41">
    <source>
        <dbReference type="Proteomes" id="UP000285209"/>
    </source>
</evidence>
<evidence type="ECO:0000313" key="15">
    <source>
        <dbReference type="EMBL" id="RGU28511.1"/>
    </source>
</evidence>
<evidence type="ECO:0000313" key="3">
    <source>
        <dbReference type="EMBL" id="CUN78474.1"/>
    </source>
</evidence>
<evidence type="ECO:0000313" key="8">
    <source>
        <dbReference type="EMBL" id="MSC59926.1"/>
    </source>
</evidence>
<dbReference type="EMBL" id="QSFB01000021">
    <property type="protein sequence ID" value="RHA10669.1"/>
    <property type="molecule type" value="Genomic_DNA"/>
</dbReference>
<evidence type="ECO:0000313" key="34">
    <source>
        <dbReference type="Proteomes" id="UP000266698"/>
    </source>
</evidence>
<evidence type="ECO:0000313" key="20">
    <source>
        <dbReference type="EMBL" id="RHD93080.1"/>
    </source>
</evidence>
<organism evidence="1 27">
    <name type="scientific">Agathobacter rectalis</name>
    <dbReference type="NCBI Taxonomy" id="39491"/>
    <lineage>
        <taxon>Bacteria</taxon>
        <taxon>Bacillati</taxon>
        <taxon>Bacillota</taxon>
        <taxon>Clostridia</taxon>
        <taxon>Lachnospirales</taxon>
        <taxon>Lachnospiraceae</taxon>
        <taxon>Agathobacter</taxon>
    </lineage>
</organism>
<evidence type="ECO:0000313" key="5">
    <source>
        <dbReference type="EMBL" id="MCB6961296.1"/>
    </source>
</evidence>
<reference evidence="6" key="8">
    <citation type="submission" date="2021-10" db="EMBL/GenBank/DDBJ databases">
        <title>Collection of gut derived symbiotic bacterial strains cultured from healthy donors.</title>
        <authorList>
            <person name="Lin H."/>
            <person name="Littmann E."/>
            <person name="Claire K."/>
            <person name="Pamer E."/>
        </authorList>
    </citation>
    <scope>NUCLEOTIDE SEQUENCE</scope>
    <source>
        <strain evidence="6">MSK.22.92</strain>
    </source>
</reference>
<evidence type="ECO:0000313" key="46">
    <source>
        <dbReference type="Proteomes" id="UP000324327"/>
    </source>
</evidence>
<evidence type="ECO:0000313" key="14">
    <source>
        <dbReference type="EMBL" id="RGT82226.1"/>
    </source>
</evidence>
<evidence type="ECO:0000313" key="33">
    <source>
        <dbReference type="Proteomes" id="UP000260970"/>
    </source>
</evidence>
<proteinExistence type="predicted"/>
<reference evidence="10 30" key="1">
    <citation type="submission" date="2014-09" db="EMBL/GenBank/DDBJ databases">
        <title>Butyrate-producing bacteria isolated from human gut.</title>
        <authorList>
            <person name="Zhang Q."/>
            <person name="Zhao L."/>
        </authorList>
    </citation>
    <scope>NUCLEOTIDE SEQUENCE [LARGE SCALE GENOMIC DNA]</scope>
    <source>
        <strain evidence="10 30">R22</strain>
    </source>
</reference>
<dbReference type="Proteomes" id="UP000283501">
    <property type="component" value="Unassembled WGS sequence"/>
</dbReference>
<dbReference type="EMBL" id="QSDV01000041">
    <property type="protein sequence ID" value="RGZ15014.1"/>
    <property type="molecule type" value="Genomic_DNA"/>
</dbReference>
<evidence type="ECO:0000313" key="35">
    <source>
        <dbReference type="Proteomes" id="UP000283431"/>
    </source>
</evidence>
<accession>A0A0M6WI61</accession>
<reference evidence="31 32" key="4">
    <citation type="submission" date="2018-08" db="EMBL/GenBank/DDBJ databases">
        <title>A genome reference for cultivated species of the human gut microbiota.</title>
        <authorList>
            <person name="Zou Y."/>
            <person name="Xue W."/>
            <person name="Luo G."/>
        </authorList>
    </citation>
    <scope>NUCLEOTIDE SEQUENCE [LARGE SCALE GENOMIC DNA]</scope>
    <source>
        <strain evidence="16 37">AF06-19</strain>
        <strain evidence="15 38">AF17-27</strain>
        <strain evidence="14 39">AF18-16LB</strain>
        <strain evidence="24 34">AF36-2BH</strain>
        <strain evidence="23 43">AF39-14AC</strain>
        <strain evidence="22 42">AM16-11</strain>
        <strain evidence="21 36">AM26-2LB</strain>
        <strain evidence="20 40">AM30-13AC</strain>
        <strain evidence="19 44">AM44-1AT</strain>
        <strain evidence="18 35">AM48-7</strain>
        <strain evidence="17 41">AM54-25XD</strain>
        <strain evidence="13 33">OM05-6AA</strain>
        <strain evidence="12 32">OM07-13</strain>
        <strain evidence="11 31">OM08-12AT</strain>
    </source>
</reference>
<dbReference type="EMBL" id="JAQLYE010000017">
    <property type="protein sequence ID" value="MDB8018426.1"/>
    <property type="molecule type" value="Genomic_DNA"/>
</dbReference>
<evidence type="ECO:0000313" key="24">
    <source>
        <dbReference type="EMBL" id="RHL82042.1"/>
    </source>
</evidence>
<dbReference type="Proteomes" id="UP000260758">
    <property type="component" value="Unassembled WGS sequence"/>
</dbReference>
<dbReference type="Proteomes" id="UP001197684">
    <property type="component" value="Unassembled WGS sequence"/>
</dbReference>
<evidence type="ECO:0000313" key="21">
    <source>
        <dbReference type="EMBL" id="RHF01388.1"/>
    </source>
</evidence>
<evidence type="ECO:0000313" key="16">
    <source>
        <dbReference type="EMBL" id="RGW88155.1"/>
    </source>
</evidence>
<dbReference type="Proteomes" id="UP000324325">
    <property type="component" value="Unassembled WGS sequence"/>
</dbReference>
<evidence type="ECO:0000313" key="31">
    <source>
        <dbReference type="Proteomes" id="UP000260717"/>
    </source>
</evidence>
<dbReference type="EMBL" id="QRKN01000005">
    <property type="protein sequence ID" value="RHI22164.1"/>
    <property type="molecule type" value="Genomic_DNA"/>
</dbReference>
<dbReference type="AlphaFoldDB" id="A0A0M6WI61"/>
<evidence type="ECO:0000313" key="7">
    <source>
        <dbReference type="EMBL" id="MDB8018426.1"/>
    </source>
</evidence>
<dbReference type="EMBL" id="JAJCJK010000006">
    <property type="protein sequence ID" value="MCB6937908.1"/>
    <property type="molecule type" value="Genomic_DNA"/>
</dbReference>
<dbReference type="EMBL" id="VSTG01000002">
    <property type="protein sequence ID" value="TYL59746.1"/>
    <property type="molecule type" value="Genomic_DNA"/>
</dbReference>
<dbReference type="Proteomes" id="UP001212823">
    <property type="component" value="Unassembled WGS sequence"/>
</dbReference>
<dbReference type="Proteomes" id="UP000465607">
    <property type="component" value="Unassembled WGS sequence"/>
</dbReference>
<evidence type="ECO:0000313" key="6">
    <source>
        <dbReference type="EMBL" id="MCC2748190.1"/>
    </source>
</evidence>
<dbReference type="InterPro" id="IPR005368">
    <property type="entry name" value="UPF0175"/>
</dbReference>
<dbReference type="EMBL" id="JAJCJQ010000015">
    <property type="protein sequence ID" value="MCB6961296.1"/>
    <property type="molecule type" value="Genomic_DNA"/>
</dbReference>
<evidence type="ECO:0000313" key="29">
    <source>
        <dbReference type="Proteomes" id="UP000095673"/>
    </source>
</evidence>
<evidence type="ECO:0000313" key="2">
    <source>
        <dbReference type="EMBL" id="CUN24414.1"/>
    </source>
</evidence>
<evidence type="ECO:0000313" key="12">
    <source>
        <dbReference type="EMBL" id="RGM69513.1"/>
    </source>
</evidence>
<dbReference type="EMBL" id="WKQV01000007">
    <property type="protein sequence ID" value="MSD26978.1"/>
    <property type="molecule type" value="Genomic_DNA"/>
</dbReference>
<dbReference type="EMBL" id="QSEN01000033">
    <property type="protein sequence ID" value="RGZ73989.1"/>
    <property type="molecule type" value="Genomic_DNA"/>
</dbReference>
<dbReference type="EMBL" id="QSTP01000015">
    <property type="protein sequence ID" value="RGM69513.1"/>
    <property type="molecule type" value="Genomic_DNA"/>
</dbReference>
<dbReference type="Proteomes" id="UP000049472">
    <property type="component" value="Unassembled WGS sequence"/>
</dbReference>
<evidence type="ECO:0000313" key="22">
    <source>
        <dbReference type="EMBL" id="RHI22164.1"/>
    </source>
</evidence>
<dbReference type="Proteomes" id="UP000286181">
    <property type="component" value="Unassembled WGS sequence"/>
</dbReference>
<dbReference type="RefSeq" id="WP_012742236.1">
    <property type="nucleotide sequence ID" value="NZ_CP092643.1"/>
</dbReference>
<evidence type="ECO:0000313" key="27">
    <source>
        <dbReference type="Proteomes" id="UP000049472"/>
    </source>
</evidence>
<evidence type="ECO:0000313" key="42">
    <source>
        <dbReference type="Proteomes" id="UP000285865"/>
    </source>
</evidence>
<dbReference type="EMBL" id="VSTF01000004">
    <property type="protein sequence ID" value="TYL60570.1"/>
    <property type="molecule type" value="Genomic_DNA"/>
</dbReference>
<gene>
    <name evidence="24" type="ORF">DW001_03665</name>
    <name evidence="23" type="ORF">DW038_04745</name>
    <name evidence="22" type="ORF">DW172_08420</name>
    <name evidence="21" type="ORF">DW703_12930</name>
    <name evidence="20" type="ORF">DW775_10695</name>
    <name evidence="19" type="ORF">DW948_12320</name>
    <name evidence="18" type="ORF">DW975_13480</name>
    <name evidence="16" type="ORF">DWV45_06065</name>
    <name evidence="15" type="ORF">DWW89_02110</name>
    <name evidence="14" type="ORF">DWX06_06155</name>
    <name evidence="17" type="ORF">DXA03_13890</name>
    <name evidence="13" type="ORF">DXB72_06335</name>
    <name evidence="12" type="ORF">DXB99_12800</name>
    <name evidence="11" type="ORF">DXC13_07770</name>
    <name evidence="3" type="ORF">ERS852417_00982</name>
    <name evidence="2" type="ORF">ERS852580_02846</name>
    <name evidence="26" type="ORF">FYL31_05435</name>
    <name evidence="25" type="ORF">FYL37_02565</name>
    <name evidence="8" type="ORF">GKE07_06855</name>
    <name evidence="9" type="ORF">GKE44_07355</name>
    <name evidence="10" type="ORF">LD38_07470</name>
    <name evidence="4" type="ORF">LIZ56_05700</name>
    <name evidence="5" type="ORF">LIZ82_10420</name>
    <name evidence="6" type="ORF">LK487_14365</name>
    <name evidence="7" type="ORF">PNE45_10315</name>
    <name evidence="1" type="ORF">T1815_10051</name>
</gene>
<dbReference type="EMBL" id="CYYW01000005">
    <property type="protein sequence ID" value="CUN78474.1"/>
    <property type="molecule type" value="Genomic_DNA"/>
</dbReference>
<dbReference type="Proteomes" id="UP000260717">
    <property type="component" value="Unassembled WGS sequence"/>
</dbReference>